<dbReference type="InterPro" id="IPR032466">
    <property type="entry name" value="Metal_Hydrolase"/>
</dbReference>
<dbReference type="RefSeq" id="WP_183409286.1">
    <property type="nucleotide sequence ID" value="NZ_JACHWY010000001.1"/>
</dbReference>
<evidence type="ECO:0000259" key="2">
    <source>
        <dbReference type="Pfam" id="PF04909"/>
    </source>
</evidence>
<feature type="chain" id="PRO_5031311052" evidence="1">
    <location>
        <begin position="24"/>
        <end position="367"/>
    </location>
</feature>
<dbReference type="EMBL" id="JACHWY010000001">
    <property type="protein sequence ID" value="MBB3046601.1"/>
    <property type="molecule type" value="Genomic_DNA"/>
</dbReference>
<reference evidence="3 4" key="1">
    <citation type="submission" date="2020-08" db="EMBL/GenBank/DDBJ databases">
        <title>Genomic Encyclopedia of Type Strains, Phase III (KMG-III): the genomes of soil and plant-associated and newly described type strains.</title>
        <authorList>
            <person name="Whitman W."/>
        </authorList>
    </citation>
    <scope>NUCLEOTIDE SEQUENCE [LARGE SCALE GENOMIC DNA]</scope>
    <source>
        <strain evidence="3 4">CECT 8654</strain>
    </source>
</reference>
<evidence type="ECO:0000313" key="3">
    <source>
        <dbReference type="EMBL" id="MBB3046601.1"/>
    </source>
</evidence>
<accession>A0A7W4W361</accession>
<dbReference type="InterPro" id="IPR006680">
    <property type="entry name" value="Amidohydro-rel"/>
</dbReference>
<gene>
    <name evidence="3" type="ORF">FHR99_000837</name>
</gene>
<feature type="domain" description="Amidohydrolase-related" evidence="2">
    <location>
        <begin position="169"/>
        <end position="335"/>
    </location>
</feature>
<keyword evidence="3" id="KW-0378">Hydrolase</keyword>
<sequence>MRSKKSYIVSFFLAAAVSVPAKAEPPSRLVRVDAHLHYVNFMQETGGTRELLEAMDEAGVDKAWIFGLPVIKKWDASAPKRPRYYLGDESPLYYYSGTDDILARDLMDLPEAQRERFAPFISGFNPTDMNAAGQVEMLIARYPGLWQGIGEILTRHDALTALTNGETARADHPALMKVYKVAARHQLPVLLHSNLSSLREDEPIYQGELENALKYNPSTKFVLAHAGTSESVEALQKPIANLPDILRYLLKRYDNLHIDLTWSVRDHYLFKDQGKVDKHWLKLIEEFPDRFLLGSDKVGKFKGLGRNLAGYEVLLQKLDAETAEKVSHRNAMVLLPPRGAGTIAVSDEPNLALADPVDVESGEEQKP</sequence>
<evidence type="ECO:0000313" key="4">
    <source>
        <dbReference type="Proteomes" id="UP000537130"/>
    </source>
</evidence>
<keyword evidence="1" id="KW-0732">Signal</keyword>
<dbReference type="Gene3D" id="3.20.20.140">
    <property type="entry name" value="Metal-dependent hydrolases"/>
    <property type="match status" value="1"/>
</dbReference>
<dbReference type="AlphaFoldDB" id="A0A7W4W361"/>
<proteinExistence type="predicted"/>
<evidence type="ECO:0000256" key="1">
    <source>
        <dbReference type="SAM" id="SignalP"/>
    </source>
</evidence>
<dbReference type="Proteomes" id="UP000537130">
    <property type="component" value="Unassembled WGS sequence"/>
</dbReference>
<organism evidence="3 4">
    <name type="scientific">Litorivivens lipolytica</name>
    <dbReference type="NCBI Taxonomy" id="1524264"/>
    <lineage>
        <taxon>Bacteria</taxon>
        <taxon>Pseudomonadati</taxon>
        <taxon>Pseudomonadota</taxon>
        <taxon>Gammaproteobacteria</taxon>
        <taxon>Litorivivens</taxon>
    </lineage>
</organism>
<feature type="signal peptide" evidence="1">
    <location>
        <begin position="1"/>
        <end position="23"/>
    </location>
</feature>
<name>A0A7W4W361_9GAMM</name>
<dbReference type="GO" id="GO:0016787">
    <property type="term" value="F:hydrolase activity"/>
    <property type="evidence" value="ECO:0007669"/>
    <property type="project" value="UniProtKB-KW"/>
</dbReference>
<comment type="caution">
    <text evidence="3">The sequence shown here is derived from an EMBL/GenBank/DDBJ whole genome shotgun (WGS) entry which is preliminary data.</text>
</comment>
<dbReference type="Pfam" id="PF04909">
    <property type="entry name" value="Amidohydro_2"/>
    <property type="match status" value="1"/>
</dbReference>
<dbReference type="SUPFAM" id="SSF51556">
    <property type="entry name" value="Metallo-dependent hydrolases"/>
    <property type="match status" value="1"/>
</dbReference>
<protein>
    <submittedName>
        <fullName evidence="3">Putative TIM-barrel fold metal-dependent hydrolase</fullName>
    </submittedName>
</protein>
<keyword evidence="4" id="KW-1185">Reference proteome</keyword>